<reference evidence="2" key="1">
    <citation type="submission" date="2019-12" db="EMBL/GenBank/DDBJ databases">
        <title>Genome sequencing and annotation of Brassica cretica.</title>
        <authorList>
            <person name="Studholme D.J."/>
            <person name="Sarris P.F."/>
        </authorList>
    </citation>
    <scope>NUCLEOTIDE SEQUENCE</scope>
    <source>
        <strain evidence="3">PFS-001/15</strain>
        <strain evidence="2">PFS-102/07</strain>
        <tissue evidence="2">Leaf</tissue>
    </source>
</reference>
<gene>
    <name evidence="3" type="ORF">F2Q68_00044160</name>
    <name evidence="2" type="ORF">F2Q70_00043269</name>
</gene>
<organism evidence="2">
    <name type="scientific">Brassica cretica</name>
    <name type="common">Mustard</name>
    <dbReference type="NCBI Taxonomy" id="69181"/>
    <lineage>
        <taxon>Eukaryota</taxon>
        <taxon>Viridiplantae</taxon>
        <taxon>Streptophyta</taxon>
        <taxon>Embryophyta</taxon>
        <taxon>Tracheophyta</taxon>
        <taxon>Spermatophyta</taxon>
        <taxon>Magnoliopsida</taxon>
        <taxon>eudicotyledons</taxon>
        <taxon>Gunneridae</taxon>
        <taxon>Pentapetalae</taxon>
        <taxon>rosids</taxon>
        <taxon>malvids</taxon>
        <taxon>Brassicales</taxon>
        <taxon>Brassicaceae</taxon>
        <taxon>Brassiceae</taxon>
        <taxon>Brassica</taxon>
    </lineage>
</organism>
<name>A0A8S9KPT2_BRACR</name>
<evidence type="ECO:0000313" key="2">
    <source>
        <dbReference type="EMBL" id="KAF2595336.1"/>
    </source>
</evidence>
<proteinExistence type="predicted"/>
<protein>
    <submittedName>
        <fullName evidence="2">Uncharacterized protein</fullName>
    </submittedName>
</protein>
<evidence type="ECO:0000256" key="1">
    <source>
        <dbReference type="SAM" id="MobiDB-lite"/>
    </source>
</evidence>
<dbReference type="AlphaFoldDB" id="A0A8S9KPT2"/>
<dbReference type="EMBL" id="QGKY02000164">
    <property type="protein sequence ID" value="KAF2595336.1"/>
    <property type="molecule type" value="Genomic_DNA"/>
</dbReference>
<sequence>MAEGGGLLEKPPAAMAEGGGLLEKSPATADVRRRCGGGFPAAGGRRTGAVARTFYASKWRSSESASGLVGSYCFVLTRGTRWWVMIGGDELNVITARGCSDDELRRPTHCKMITLLLFSSLSL</sequence>
<comment type="caution">
    <text evidence="2">The sequence shown here is derived from an EMBL/GenBank/DDBJ whole genome shotgun (WGS) entry which is preliminary data.</text>
</comment>
<evidence type="ECO:0000313" key="3">
    <source>
        <dbReference type="EMBL" id="KAF2607900.1"/>
    </source>
</evidence>
<dbReference type="Proteomes" id="UP000712281">
    <property type="component" value="Unassembled WGS sequence"/>
</dbReference>
<accession>A0A8S9KPT2</accession>
<dbReference type="EMBL" id="QGKW02000276">
    <property type="protein sequence ID" value="KAF2607900.1"/>
    <property type="molecule type" value="Genomic_DNA"/>
</dbReference>
<feature type="region of interest" description="Disordered" evidence="1">
    <location>
        <begin position="1"/>
        <end position="29"/>
    </location>
</feature>